<keyword evidence="3" id="KW-0808">Transferase</keyword>
<dbReference type="SUPFAM" id="SSF52777">
    <property type="entry name" value="CoA-dependent acyltransferases"/>
    <property type="match status" value="2"/>
</dbReference>
<evidence type="ECO:0000259" key="9">
    <source>
        <dbReference type="Pfam" id="PF00755"/>
    </source>
</evidence>
<dbReference type="InterPro" id="IPR042231">
    <property type="entry name" value="Cho/carn_acyl_trans_2"/>
</dbReference>
<protein>
    <recommendedName>
        <fullName evidence="9">Choline/carnitine acyltransferase domain-containing protein</fullName>
    </recommendedName>
</protein>
<dbReference type="KEGG" id="ehx:EMIHUDRAFT_228125"/>
<dbReference type="GO" id="GO:0006635">
    <property type="term" value="P:fatty acid beta-oxidation"/>
    <property type="evidence" value="ECO:0007669"/>
    <property type="project" value="TreeGrafter"/>
</dbReference>
<evidence type="ECO:0000256" key="7">
    <source>
        <dbReference type="PIRSR" id="PIRSR600542-1"/>
    </source>
</evidence>
<evidence type="ECO:0000256" key="3">
    <source>
        <dbReference type="ARBA" id="ARBA00022679"/>
    </source>
</evidence>
<feature type="domain" description="Choline/carnitine acyltransferase" evidence="9">
    <location>
        <begin position="413"/>
        <end position="557"/>
    </location>
</feature>
<name>A0A0D3KGG9_EMIH1</name>
<dbReference type="InterPro" id="IPR023213">
    <property type="entry name" value="CAT-like_dom_sf"/>
</dbReference>
<dbReference type="eggNOG" id="KOG3719">
    <property type="taxonomic scope" value="Eukaryota"/>
</dbReference>
<keyword evidence="6" id="KW-0012">Acyltransferase</keyword>
<keyword evidence="11" id="KW-1185">Reference proteome</keyword>
<comment type="similarity">
    <text evidence="1">Belongs to the carnitine/choline acetyltransferase family.</text>
</comment>
<dbReference type="HOGENOM" id="CLU_468886_0_0_1"/>
<dbReference type="Gene3D" id="3.30.559.70">
    <property type="entry name" value="Choline/Carnitine o-acyltransferase, domain 2"/>
    <property type="match status" value="1"/>
</dbReference>
<keyword evidence="4" id="KW-0276">Fatty acid metabolism</keyword>
<dbReference type="RefSeq" id="XP_005787283.1">
    <property type="nucleotide sequence ID" value="XM_005787226.1"/>
</dbReference>
<evidence type="ECO:0000313" key="11">
    <source>
        <dbReference type="Proteomes" id="UP000013827"/>
    </source>
</evidence>
<dbReference type="Gene3D" id="3.30.559.10">
    <property type="entry name" value="Chloramphenicol acetyltransferase-like domain"/>
    <property type="match status" value="2"/>
</dbReference>
<evidence type="ECO:0000256" key="6">
    <source>
        <dbReference type="ARBA" id="ARBA00023315"/>
    </source>
</evidence>
<dbReference type="InterPro" id="IPR000542">
    <property type="entry name" value="Carn_acyl_trans"/>
</dbReference>
<dbReference type="AlphaFoldDB" id="A0A0D3KGG9"/>
<evidence type="ECO:0000313" key="10">
    <source>
        <dbReference type="EnsemblProtists" id="EOD34854"/>
    </source>
</evidence>
<keyword evidence="5" id="KW-0443">Lipid metabolism</keyword>
<dbReference type="Gene3D" id="1.10.275.20">
    <property type="entry name" value="Choline/Carnitine o-acyltransferase"/>
    <property type="match status" value="1"/>
</dbReference>
<evidence type="ECO:0000256" key="5">
    <source>
        <dbReference type="ARBA" id="ARBA00023098"/>
    </source>
</evidence>
<keyword evidence="2" id="KW-0813">Transport</keyword>
<dbReference type="Pfam" id="PF00755">
    <property type="entry name" value="Carn_acyltransf"/>
    <property type="match status" value="2"/>
</dbReference>
<feature type="region of interest" description="Disordered" evidence="8">
    <location>
        <begin position="291"/>
        <end position="311"/>
    </location>
</feature>
<sequence length="582" mass="60898">MLQRAAAAAAPKRWWLANSGSAPLLAPAYAAHQRSVPRLPIPPLGETLERYLRAAQPLQTLEEHAATRAAVAQFFDTDGPGLQRLLEEADAALPHDSSYLESLWYRLAYLGPRSPVPIHANPCFTLAPPSRHTPPLERAAGLLAKAAQWAHALRTGTLTAPTAKGGSPLCMALLPAVLGTARIPRQGCDVLHSASAPDAAANKHQDASARGASFSAGAPLPPATLLDSLKQLPPAAAHAPAVGALTAWRRDEWAEARAALSSSPQNESSLKAIDEDGAQVVSLASHLAEAGEHEAGEHEAGGRRPAARAAPPRRLRFDVSPELGAKAAALDLDTATVRSVSASWAKGRGVSLDGVVQLSFQLAHRRLTGGLSSTYEACSTQSFSHGRTEAAAVPCLLSHLPRHSHSRSCWPKVIRPVTRESAALLQRLEEGDADAAALRAALDAQRRLVADCQRGKGHGRGTASFLDLSWTFPERLAAEEAGMPTPGLFRDSGWATVTASLVSTSGLRSPALGWFAFGPVARQGVGLGYLLSPDGVALCATSFRGSGAPRAADLAAAVDEACTTLRGAVETLIPAPQPTSKL</sequence>
<dbReference type="PANTHER" id="PTHR22589:SF29">
    <property type="entry name" value="MITOCHONDRIAL CARNITINE O-ACETYLTRANSFERASE-RELATED"/>
    <property type="match status" value="1"/>
</dbReference>
<evidence type="ECO:0000256" key="8">
    <source>
        <dbReference type="SAM" id="MobiDB-lite"/>
    </source>
</evidence>
<dbReference type="GO" id="GO:0004095">
    <property type="term" value="F:carnitine O-palmitoyltransferase activity"/>
    <property type="evidence" value="ECO:0007669"/>
    <property type="project" value="TreeGrafter"/>
</dbReference>
<reference evidence="11" key="1">
    <citation type="journal article" date="2013" name="Nature">
        <title>Pan genome of the phytoplankton Emiliania underpins its global distribution.</title>
        <authorList>
            <person name="Read B.A."/>
            <person name="Kegel J."/>
            <person name="Klute M.J."/>
            <person name="Kuo A."/>
            <person name="Lefebvre S.C."/>
            <person name="Maumus F."/>
            <person name="Mayer C."/>
            <person name="Miller J."/>
            <person name="Monier A."/>
            <person name="Salamov A."/>
            <person name="Young J."/>
            <person name="Aguilar M."/>
            <person name="Claverie J.M."/>
            <person name="Frickenhaus S."/>
            <person name="Gonzalez K."/>
            <person name="Herman E.K."/>
            <person name="Lin Y.C."/>
            <person name="Napier J."/>
            <person name="Ogata H."/>
            <person name="Sarno A.F."/>
            <person name="Shmutz J."/>
            <person name="Schroeder D."/>
            <person name="de Vargas C."/>
            <person name="Verret F."/>
            <person name="von Dassow P."/>
            <person name="Valentin K."/>
            <person name="Van de Peer Y."/>
            <person name="Wheeler G."/>
            <person name="Dacks J.B."/>
            <person name="Delwiche C.F."/>
            <person name="Dyhrman S.T."/>
            <person name="Glockner G."/>
            <person name="John U."/>
            <person name="Richards T."/>
            <person name="Worden A.Z."/>
            <person name="Zhang X."/>
            <person name="Grigoriev I.V."/>
            <person name="Allen A.E."/>
            <person name="Bidle K."/>
            <person name="Borodovsky M."/>
            <person name="Bowler C."/>
            <person name="Brownlee C."/>
            <person name="Cock J.M."/>
            <person name="Elias M."/>
            <person name="Gladyshev V.N."/>
            <person name="Groth M."/>
            <person name="Guda C."/>
            <person name="Hadaegh A."/>
            <person name="Iglesias-Rodriguez M.D."/>
            <person name="Jenkins J."/>
            <person name="Jones B.M."/>
            <person name="Lawson T."/>
            <person name="Leese F."/>
            <person name="Lindquist E."/>
            <person name="Lobanov A."/>
            <person name="Lomsadze A."/>
            <person name="Malik S.B."/>
            <person name="Marsh M.E."/>
            <person name="Mackinder L."/>
            <person name="Mock T."/>
            <person name="Mueller-Roeber B."/>
            <person name="Pagarete A."/>
            <person name="Parker M."/>
            <person name="Probert I."/>
            <person name="Quesneville H."/>
            <person name="Raines C."/>
            <person name="Rensing S.A."/>
            <person name="Riano-Pachon D.M."/>
            <person name="Richier S."/>
            <person name="Rokitta S."/>
            <person name="Shiraiwa Y."/>
            <person name="Soanes D.M."/>
            <person name="van der Giezen M."/>
            <person name="Wahlund T.M."/>
            <person name="Williams B."/>
            <person name="Wilson W."/>
            <person name="Wolfe G."/>
            <person name="Wurch L.L."/>
        </authorList>
    </citation>
    <scope>NUCLEOTIDE SEQUENCE</scope>
</reference>
<dbReference type="InterPro" id="IPR039551">
    <property type="entry name" value="Cho/carn_acyl_trans"/>
</dbReference>
<dbReference type="GO" id="GO:0005739">
    <property type="term" value="C:mitochondrion"/>
    <property type="evidence" value="ECO:0007669"/>
    <property type="project" value="TreeGrafter"/>
</dbReference>
<reference evidence="10" key="2">
    <citation type="submission" date="2024-10" db="UniProtKB">
        <authorList>
            <consortium name="EnsemblProtists"/>
        </authorList>
    </citation>
    <scope>IDENTIFICATION</scope>
</reference>
<feature type="domain" description="Choline/carnitine acyltransferase" evidence="9">
    <location>
        <begin position="39"/>
        <end position="288"/>
    </location>
</feature>
<dbReference type="Proteomes" id="UP000013827">
    <property type="component" value="Unassembled WGS sequence"/>
</dbReference>
<accession>A0A0D3KGG9</accession>
<evidence type="ECO:0000256" key="2">
    <source>
        <dbReference type="ARBA" id="ARBA00022448"/>
    </source>
</evidence>
<evidence type="ECO:0000256" key="4">
    <source>
        <dbReference type="ARBA" id="ARBA00022832"/>
    </source>
</evidence>
<dbReference type="STRING" id="2903.R1FN70"/>
<dbReference type="InterPro" id="IPR042572">
    <property type="entry name" value="Carn_acyl_trans_N"/>
</dbReference>
<organism evidence="10 11">
    <name type="scientific">Emiliania huxleyi (strain CCMP1516)</name>
    <dbReference type="NCBI Taxonomy" id="280463"/>
    <lineage>
        <taxon>Eukaryota</taxon>
        <taxon>Haptista</taxon>
        <taxon>Haptophyta</taxon>
        <taxon>Prymnesiophyceae</taxon>
        <taxon>Isochrysidales</taxon>
        <taxon>Noelaerhabdaceae</taxon>
        <taxon>Emiliania</taxon>
    </lineage>
</organism>
<dbReference type="GeneID" id="17280124"/>
<dbReference type="OMA" id="TMESAIF"/>
<feature type="active site" description="Proton acceptor" evidence="7">
    <location>
        <position position="293"/>
    </location>
</feature>
<proteinExistence type="inferred from homology"/>
<evidence type="ECO:0000256" key="1">
    <source>
        <dbReference type="ARBA" id="ARBA00005232"/>
    </source>
</evidence>
<dbReference type="PaxDb" id="2903-EOD34854"/>
<feature type="compositionally biased region" description="Basic and acidic residues" evidence="8">
    <location>
        <begin position="291"/>
        <end position="302"/>
    </location>
</feature>
<dbReference type="EnsemblProtists" id="EOD34854">
    <property type="protein sequence ID" value="EOD34854"/>
    <property type="gene ID" value="EMIHUDRAFT_228125"/>
</dbReference>
<dbReference type="PANTHER" id="PTHR22589">
    <property type="entry name" value="CARNITINE O-ACYLTRANSFERASE"/>
    <property type="match status" value="1"/>
</dbReference>